<gene>
    <name evidence="2" type="ORF">ACOC_LOCUS518</name>
</gene>
<dbReference type="Proteomes" id="UP000267027">
    <property type="component" value="Unassembled WGS sequence"/>
</dbReference>
<dbReference type="EMBL" id="UYYA01000053">
    <property type="protein sequence ID" value="VDM52103.1"/>
    <property type="molecule type" value="Genomic_DNA"/>
</dbReference>
<keyword evidence="3" id="KW-1185">Reference proteome</keyword>
<protein>
    <submittedName>
        <fullName evidence="4">Bestrophin homolog</fullName>
    </submittedName>
</protein>
<dbReference type="WBParaSite" id="ACOC_0000051701-mRNA-1">
    <property type="protein sequence ID" value="ACOC_0000051701-mRNA-1"/>
    <property type="gene ID" value="ACOC_0000051701"/>
</dbReference>
<evidence type="ECO:0000313" key="4">
    <source>
        <dbReference type="WBParaSite" id="ACOC_0000051701-mRNA-1"/>
    </source>
</evidence>
<dbReference type="OrthoDB" id="5868281at2759"/>
<keyword evidence="1" id="KW-1133">Transmembrane helix</keyword>
<organism evidence="4">
    <name type="scientific">Angiostrongylus costaricensis</name>
    <name type="common">Nematode worm</name>
    <dbReference type="NCBI Taxonomy" id="334426"/>
    <lineage>
        <taxon>Eukaryota</taxon>
        <taxon>Metazoa</taxon>
        <taxon>Ecdysozoa</taxon>
        <taxon>Nematoda</taxon>
        <taxon>Chromadorea</taxon>
        <taxon>Rhabditida</taxon>
        <taxon>Rhabditina</taxon>
        <taxon>Rhabditomorpha</taxon>
        <taxon>Strongyloidea</taxon>
        <taxon>Metastrongylidae</taxon>
        <taxon>Angiostrongylus</taxon>
    </lineage>
</organism>
<keyword evidence="1" id="KW-0472">Membrane</keyword>
<name>A0A0R3PAF2_ANGCS</name>
<evidence type="ECO:0000313" key="3">
    <source>
        <dbReference type="Proteomes" id="UP000267027"/>
    </source>
</evidence>
<reference evidence="4" key="1">
    <citation type="submission" date="2017-02" db="UniProtKB">
        <authorList>
            <consortium name="WormBaseParasite"/>
        </authorList>
    </citation>
    <scope>IDENTIFICATION</scope>
</reference>
<sequence>MRGTFISSMKIMWKSCVREGKEAIRTMFMKISRGVKFQEIADIYNRFLVSCVRQTQINVGARIIPLVSSISVYKEKVCTTFPRFISAKKARHLMSFVSGPLQMIIFITSIFVWHWFSTSVLGISTGWKYLSSLNSDIVIPTAPVLLRKEDEISCLEIQMDADIDVYLSPEQEELANVMNDFKITSSTASFASDLVSSLAG</sequence>
<proteinExistence type="predicted"/>
<reference evidence="2 3" key="2">
    <citation type="submission" date="2018-11" db="EMBL/GenBank/DDBJ databases">
        <authorList>
            <consortium name="Pathogen Informatics"/>
        </authorList>
    </citation>
    <scope>NUCLEOTIDE SEQUENCE [LARGE SCALE GENOMIC DNA]</scope>
    <source>
        <strain evidence="2 3">Costa Rica</strain>
    </source>
</reference>
<feature type="transmembrane region" description="Helical" evidence="1">
    <location>
        <begin position="93"/>
        <end position="116"/>
    </location>
</feature>
<keyword evidence="1" id="KW-0812">Transmembrane</keyword>
<evidence type="ECO:0000256" key="1">
    <source>
        <dbReference type="SAM" id="Phobius"/>
    </source>
</evidence>
<accession>A0A0R3PAF2</accession>
<evidence type="ECO:0000313" key="2">
    <source>
        <dbReference type="EMBL" id="VDM52103.1"/>
    </source>
</evidence>
<dbReference type="AlphaFoldDB" id="A0A0R3PAF2"/>